<keyword evidence="1" id="KW-0812">Transmembrane</keyword>
<evidence type="ECO:0008006" key="4">
    <source>
        <dbReference type="Google" id="ProtNLM"/>
    </source>
</evidence>
<sequence length="78" mass="8685">MHRNFIIILTVGALLVAFMIGWPGIAMNVIPFPMIGVLPACVAWYKGYGDKFGTWWLYGSVLAPVALIHVTILPWAQR</sequence>
<dbReference type="OrthoDB" id="6052493at2"/>
<protein>
    <recommendedName>
        <fullName evidence="4">Transmembrane protein</fullName>
    </recommendedName>
</protein>
<name>A0A246HS57_STEMA</name>
<dbReference type="AlphaFoldDB" id="A0A246HS57"/>
<gene>
    <name evidence="2" type="ORF">CEE60_00620</name>
</gene>
<keyword evidence="1" id="KW-0472">Membrane</keyword>
<comment type="caution">
    <text evidence="2">The sequence shown here is derived from an EMBL/GenBank/DDBJ whole genome shotgun (WGS) entry which is preliminary data.</text>
</comment>
<feature type="transmembrane region" description="Helical" evidence="1">
    <location>
        <begin position="5"/>
        <end position="24"/>
    </location>
</feature>
<keyword evidence="1" id="KW-1133">Transmembrane helix</keyword>
<evidence type="ECO:0000313" key="2">
    <source>
        <dbReference type="EMBL" id="OWQ57341.1"/>
    </source>
</evidence>
<organism evidence="2 3">
    <name type="scientific">Stenotrophomonas maltophilia</name>
    <name type="common">Pseudomonas maltophilia</name>
    <name type="synonym">Xanthomonas maltophilia</name>
    <dbReference type="NCBI Taxonomy" id="40324"/>
    <lineage>
        <taxon>Bacteria</taxon>
        <taxon>Pseudomonadati</taxon>
        <taxon>Pseudomonadota</taxon>
        <taxon>Gammaproteobacteria</taxon>
        <taxon>Lysobacterales</taxon>
        <taxon>Lysobacteraceae</taxon>
        <taxon>Stenotrophomonas</taxon>
        <taxon>Stenotrophomonas maltophilia group</taxon>
    </lineage>
</organism>
<evidence type="ECO:0000256" key="1">
    <source>
        <dbReference type="SAM" id="Phobius"/>
    </source>
</evidence>
<reference evidence="2 3" key="1">
    <citation type="submission" date="2017-06" db="EMBL/GenBank/DDBJ databases">
        <authorList>
            <person name="Kim H.J."/>
            <person name="Triplett B.A."/>
        </authorList>
    </citation>
    <scope>NUCLEOTIDE SEQUENCE [LARGE SCALE GENOMIC DNA]</scope>
    <source>
        <strain evidence="2 3">13146</strain>
    </source>
</reference>
<dbReference type="EMBL" id="NIVS01000002">
    <property type="protein sequence ID" value="OWQ57341.1"/>
    <property type="molecule type" value="Genomic_DNA"/>
</dbReference>
<proteinExistence type="predicted"/>
<dbReference type="Proteomes" id="UP000198157">
    <property type="component" value="Unassembled WGS sequence"/>
</dbReference>
<accession>A0A246HS57</accession>
<evidence type="ECO:0000313" key="3">
    <source>
        <dbReference type="Proteomes" id="UP000198157"/>
    </source>
</evidence>
<feature type="transmembrane region" description="Helical" evidence="1">
    <location>
        <begin position="55"/>
        <end position="76"/>
    </location>
</feature>